<reference evidence="2" key="1">
    <citation type="submission" date="2020-01" db="EMBL/GenBank/DDBJ databases">
        <authorList>
            <consortium name="DOE Joint Genome Institute"/>
            <person name="Haridas S."/>
            <person name="Albert R."/>
            <person name="Binder M."/>
            <person name="Bloem J."/>
            <person name="Labutti K."/>
            <person name="Salamov A."/>
            <person name="Andreopoulos B."/>
            <person name="Baker S.E."/>
            <person name="Barry K."/>
            <person name="Bills G."/>
            <person name="Bluhm B.H."/>
            <person name="Cannon C."/>
            <person name="Castanera R."/>
            <person name="Culley D.E."/>
            <person name="Daum C."/>
            <person name="Ezra D."/>
            <person name="Gonzalez J.B."/>
            <person name="Henrissat B."/>
            <person name="Kuo A."/>
            <person name="Liang C."/>
            <person name="Lipzen A."/>
            <person name="Lutzoni F."/>
            <person name="Magnuson J."/>
            <person name="Mondo S."/>
            <person name="Nolan M."/>
            <person name="Ohm R."/>
            <person name="Pangilinan J."/>
            <person name="Park H.-J."/>
            <person name="Ramirez L."/>
            <person name="Alfaro M."/>
            <person name="Sun H."/>
            <person name="Tritt A."/>
            <person name="Yoshinaga Y."/>
            <person name="Zwiers L.-H."/>
            <person name="Turgeon B.G."/>
            <person name="Goodwin S.B."/>
            <person name="Spatafora J.W."/>
            <person name="Crous P.W."/>
            <person name="Grigoriev I.V."/>
        </authorList>
    </citation>
    <scope>NUCLEOTIDE SEQUENCE</scope>
    <source>
        <strain evidence="2">P77</strain>
    </source>
</reference>
<sequence>MRLNPNGDSSTFPKRSALPHIAGTPKHNAWFWGGSDEIGRLNLLTPQRVAKATQENVKTGESIALDLPLNIPRPSFFGRKPLTHRIKTAGKGVFDDEVAFNTQSSSQWDGFRHFAHPVYECHYNGVLSEDIMSGVDDDEENGKDAPERSRKLGIDAWAKKGIVGRGVLLDVYAWAQKEKKGFDPFTTHNITADDLCACAKAQGVSFQTGDILLVRTGFVPTYRALTPEEKAQRGALGMREHTYAGLEATESMKDFLHDHYFAAAASDTLGFEAWPPSSIEDSLHACMLPLWGMPIGELWDLDGLAEKCGEVQRWSFLLVSKPWDLPGGVASPPNALALF</sequence>
<evidence type="ECO:0008006" key="4">
    <source>
        <dbReference type="Google" id="ProtNLM"/>
    </source>
</evidence>
<dbReference type="GO" id="GO:0019441">
    <property type="term" value="P:L-tryptophan catabolic process to kynurenine"/>
    <property type="evidence" value="ECO:0007669"/>
    <property type="project" value="InterPro"/>
</dbReference>
<dbReference type="SUPFAM" id="SSF102198">
    <property type="entry name" value="Putative cyclase"/>
    <property type="match status" value="1"/>
</dbReference>
<name>A0A6A5KJD8_9PLEO</name>
<protein>
    <recommendedName>
        <fullName evidence="4">Cyclase</fullName>
    </recommendedName>
</protein>
<dbReference type="Gene3D" id="3.50.30.50">
    <property type="entry name" value="Putative cyclase"/>
    <property type="match status" value="1"/>
</dbReference>
<organism evidence="2 3">
    <name type="scientific">Decorospora gaudefroyi</name>
    <dbReference type="NCBI Taxonomy" id="184978"/>
    <lineage>
        <taxon>Eukaryota</taxon>
        <taxon>Fungi</taxon>
        <taxon>Dikarya</taxon>
        <taxon>Ascomycota</taxon>
        <taxon>Pezizomycotina</taxon>
        <taxon>Dothideomycetes</taxon>
        <taxon>Pleosporomycetidae</taxon>
        <taxon>Pleosporales</taxon>
        <taxon>Pleosporineae</taxon>
        <taxon>Pleosporaceae</taxon>
        <taxon>Decorospora</taxon>
    </lineage>
</organism>
<dbReference type="InterPro" id="IPR007325">
    <property type="entry name" value="KFase/CYL"/>
</dbReference>
<dbReference type="GO" id="GO:0004061">
    <property type="term" value="F:arylformamidase activity"/>
    <property type="evidence" value="ECO:0007669"/>
    <property type="project" value="InterPro"/>
</dbReference>
<dbReference type="InterPro" id="IPR037175">
    <property type="entry name" value="KFase_sf"/>
</dbReference>
<evidence type="ECO:0000313" key="3">
    <source>
        <dbReference type="Proteomes" id="UP000800040"/>
    </source>
</evidence>
<keyword evidence="3" id="KW-1185">Reference proteome</keyword>
<dbReference type="PANTHER" id="PTHR34861:SF10">
    <property type="entry name" value="CYCLASE"/>
    <property type="match status" value="1"/>
</dbReference>
<dbReference type="Pfam" id="PF04199">
    <property type="entry name" value="Cyclase"/>
    <property type="match status" value="1"/>
</dbReference>
<gene>
    <name evidence="2" type="ORF">BDW02DRAFT_567553</name>
</gene>
<accession>A0A6A5KJD8</accession>
<comment type="similarity">
    <text evidence="1">Belongs to the Cyclase 1 superfamily.</text>
</comment>
<dbReference type="AlphaFoldDB" id="A0A6A5KJD8"/>
<dbReference type="OrthoDB" id="5396at2759"/>
<dbReference type="EMBL" id="ML975280">
    <property type="protein sequence ID" value="KAF1835949.1"/>
    <property type="molecule type" value="Genomic_DNA"/>
</dbReference>
<dbReference type="PANTHER" id="PTHR34861">
    <property type="match status" value="1"/>
</dbReference>
<evidence type="ECO:0000256" key="1">
    <source>
        <dbReference type="ARBA" id="ARBA00007865"/>
    </source>
</evidence>
<dbReference type="Proteomes" id="UP000800040">
    <property type="component" value="Unassembled WGS sequence"/>
</dbReference>
<proteinExistence type="inferred from homology"/>
<evidence type="ECO:0000313" key="2">
    <source>
        <dbReference type="EMBL" id="KAF1835949.1"/>
    </source>
</evidence>